<protein>
    <recommendedName>
        <fullName evidence="4">Armadillo repeat-containing protein 6</fullName>
    </recommendedName>
</protein>
<organism evidence="2 3">
    <name type="scientific">Coccomyxa viridis</name>
    <dbReference type="NCBI Taxonomy" id="1274662"/>
    <lineage>
        <taxon>Eukaryota</taxon>
        <taxon>Viridiplantae</taxon>
        <taxon>Chlorophyta</taxon>
        <taxon>core chlorophytes</taxon>
        <taxon>Trebouxiophyceae</taxon>
        <taxon>Trebouxiophyceae incertae sedis</taxon>
        <taxon>Coccomyxaceae</taxon>
        <taxon>Coccomyxa</taxon>
    </lineage>
</organism>
<gene>
    <name evidence="2" type="ORF">CVIRNUC_004819</name>
</gene>
<evidence type="ECO:0000256" key="1">
    <source>
        <dbReference type="ARBA" id="ARBA00022737"/>
    </source>
</evidence>
<dbReference type="InterPro" id="IPR016024">
    <property type="entry name" value="ARM-type_fold"/>
</dbReference>
<comment type="caution">
    <text evidence="2">The sequence shown here is derived from an EMBL/GenBank/DDBJ whole genome shotgun (WGS) entry which is preliminary data.</text>
</comment>
<evidence type="ECO:0000313" key="2">
    <source>
        <dbReference type="EMBL" id="CAK0779615.1"/>
    </source>
</evidence>
<dbReference type="InterPro" id="IPR000225">
    <property type="entry name" value="Armadillo"/>
</dbReference>
<accession>A0AAV1I3D2</accession>
<sequence>MVARKMISQESFDEIVKENMDTFDMAHEEAVESAVQELKMQGADLSGILKQGSARDINKHPTVLALADFTAALQQSQEGKSLPQALQAFHHSLLCPEGCSTAEASAVAAKKGAVKQLLACCQAAAGRDARQCELAAPATCALTLVLGLDAARDEFAEQNGAHILRLLLETSEGCALGSIAACIEAASAKNETSKCAFVDEGVHVLLIDAMRQPGTSDDALRPICGALRSFATADDLRPTTSRAFQNGRAIAKAGAPEAMLAAMRECTTGAERASQLVTAVCGALRRIAVNDDICTEYADAGGVAVTMQAARRYMQDAQATRACFGLLRQLANSDAIKASIVEASGLELINQAVACHHTSAGPLEQALGLLATLLLRNPTAAELAAESGCIDSCMEAMQACEANNFKDSAVGSQWVLRQACMALRNMVARTPQLRPVVLEKGCERHLRAAKAGHPATCADVGAAALRDLGFDDYNV</sequence>
<dbReference type="SMART" id="SM00185">
    <property type="entry name" value="ARM"/>
    <property type="match status" value="4"/>
</dbReference>
<dbReference type="SUPFAM" id="SSF48371">
    <property type="entry name" value="ARM repeat"/>
    <property type="match status" value="1"/>
</dbReference>
<dbReference type="PANTHER" id="PTHR22895:SF0">
    <property type="entry name" value="ARMADILLO REPEAT-CONTAINING PROTEIN 6"/>
    <property type="match status" value="1"/>
</dbReference>
<name>A0AAV1I3D2_9CHLO</name>
<dbReference type="Proteomes" id="UP001314263">
    <property type="component" value="Unassembled WGS sequence"/>
</dbReference>
<keyword evidence="3" id="KW-1185">Reference proteome</keyword>
<evidence type="ECO:0000313" key="3">
    <source>
        <dbReference type="Proteomes" id="UP001314263"/>
    </source>
</evidence>
<proteinExistence type="predicted"/>
<dbReference type="AlphaFoldDB" id="A0AAV1I3D2"/>
<dbReference type="PANTHER" id="PTHR22895">
    <property type="entry name" value="ARMADILLO REPEAT-CONTAINING PROTEIN 6"/>
    <property type="match status" value="1"/>
</dbReference>
<keyword evidence="1" id="KW-0677">Repeat</keyword>
<reference evidence="2 3" key="1">
    <citation type="submission" date="2023-10" db="EMBL/GenBank/DDBJ databases">
        <authorList>
            <person name="Maclean D."/>
            <person name="Macfadyen A."/>
        </authorList>
    </citation>
    <scope>NUCLEOTIDE SEQUENCE [LARGE SCALE GENOMIC DNA]</scope>
</reference>
<dbReference type="Gene3D" id="1.25.10.10">
    <property type="entry name" value="Leucine-rich Repeat Variant"/>
    <property type="match status" value="2"/>
</dbReference>
<dbReference type="EMBL" id="CAUYUE010000005">
    <property type="protein sequence ID" value="CAK0779615.1"/>
    <property type="molecule type" value="Genomic_DNA"/>
</dbReference>
<dbReference type="InterPro" id="IPR011989">
    <property type="entry name" value="ARM-like"/>
</dbReference>
<evidence type="ECO:0008006" key="4">
    <source>
        <dbReference type="Google" id="ProtNLM"/>
    </source>
</evidence>